<gene>
    <name evidence="2" type="ORF">KME25_33820</name>
</gene>
<reference evidence="2" key="2">
    <citation type="journal article" date="2022" name="Microbiol. Resour. Announc.">
        <title>Metagenome Sequencing to Explore Phylogenomics of Terrestrial Cyanobacteria.</title>
        <authorList>
            <person name="Ward R.D."/>
            <person name="Stajich J.E."/>
            <person name="Johansen J.R."/>
            <person name="Huntemann M."/>
            <person name="Clum A."/>
            <person name="Foster B."/>
            <person name="Foster B."/>
            <person name="Roux S."/>
            <person name="Palaniappan K."/>
            <person name="Varghese N."/>
            <person name="Mukherjee S."/>
            <person name="Reddy T.B.K."/>
            <person name="Daum C."/>
            <person name="Copeland A."/>
            <person name="Chen I.A."/>
            <person name="Ivanova N.N."/>
            <person name="Kyrpides N.C."/>
            <person name="Shapiro N."/>
            <person name="Eloe-Fadrosh E.A."/>
            <person name="Pietrasiak N."/>
        </authorList>
    </citation>
    <scope>NUCLEOTIDE SEQUENCE</scope>
    <source>
        <strain evidence="2">CPER-KK1</strain>
    </source>
</reference>
<evidence type="ECO:0000313" key="2">
    <source>
        <dbReference type="EMBL" id="MBW4549349.1"/>
    </source>
</evidence>
<evidence type="ECO:0000259" key="1">
    <source>
        <dbReference type="Pfam" id="PF13472"/>
    </source>
</evidence>
<dbReference type="SUPFAM" id="SSF52266">
    <property type="entry name" value="SGNH hydrolase"/>
    <property type="match status" value="1"/>
</dbReference>
<dbReference type="Pfam" id="PF13472">
    <property type="entry name" value="Lipase_GDSL_2"/>
    <property type="match status" value="1"/>
</dbReference>
<dbReference type="Proteomes" id="UP000753908">
    <property type="component" value="Unassembled WGS sequence"/>
</dbReference>
<proteinExistence type="predicted"/>
<sequence>MKLLLLILAVIFGLLLFLETSLRLLLGFGNPPIYITDEKIGYLLAPNQRTRRFGNRIAINEFSMRSATISMMRPASTLRVLLLGDSVANGAWWTDQNQIISALIATQLKTLVCKASPENLKAKSSFEQVEVLNASANSWGPRNELAYLQRFGTFNAQVVVLLINTDDLFATAPTSIPVGRDRNYPNHKPPTALAEVFNRYVLKPPSIPEMNAVNAEPGDRVGFNLEAIRQIQTLTNANGAELVLAMTPLLREIGNPGSRDYELKARIRLTELIKDLEMTYLDFLPVFNRTEVPQTLYRDHIHLSPKGNQVVSEIIGRSLSPLLAATALLPTTETTTSD</sequence>
<name>A0A951PTY2_9CYAN</name>
<dbReference type="Gene3D" id="3.40.50.1110">
    <property type="entry name" value="SGNH hydrolase"/>
    <property type="match status" value="1"/>
</dbReference>
<comment type="caution">
    <text evidence="2">The sequence shown here is derived from an EMBL/GenBank/DDBJ whole genome shotgun (WGS) entry which is preliminary data.</text>
</comment>
<dbReference type="GO" id="GO:0016787">
    <property type="term" value="F:hydrolase activity"/>
    <property type="evidence" value="ECO:0007669"/>
    <property type="project" value="UniProtKB-KW"/>
</dbReference>
<dbReference type="EMBL" id="JAHHIF010000093">
    <property type="protein sequence ID" value="MBW4549349.1"/>
    <property type="molecule type" value="Genomic_DNA"/>
</dbReference>
<reference evidence="2" key="1">
    <citation type="submission" date="2021-05" db="EMBL/GenBank/DDBJ databases">
        <authorList>
            <person name="Pietrasiak N."/>
            <person name="Ward R."/>
            <person name="Stajich J.E."/>
            <person name="Kurbessoian T."/>
        </authorList>
    </citation>
    <scope>NUCLEOTIDE SEQUENCE</scope>
    <source>
        <strain evidence="2">CPER-KK1</strain>
    </source>
</reference>
<organism evidence="2 3">
    <name type="scientific">Symplocastrum torsivum CPER-KK1</name>
    <dbReference type="NCBI Taxonomy" id="450513"/>
    <lineage>
        <taxon>Bacteria</taxon>
        <taxon>Bacillati</taxon>
        <taxon>Cyanobacteriota</taxon>
        <taxon>Cyanophyceae</taxon>
        <taxon>Oscillatoriophycideae</taxon>
        <taxon>Oscillatoriales</taxon>
        <taxon>Microcoleaceae</taxon>
        <taxon>Symplocastrum</taxon>
    </lineage>
</organism>
<dbReference type="InterPro" id="IPR036514">
    <property type="entry name" value="SGNH_hydro_sf"/>
</dbReference>
<accession>A0A951PTY2</accession>
<dbReference type="AlphaFoldDB" id="A0A951PTY2"/>
<dbReference type="InterPro" id="IPR013830">
    <property type="entry name" value="SGNH_hydro"/>
</dbReference>
<feature type="domain" description="SGNH hydrolase-type esterase" evidence="1">
    <location>
        <begin position="82"/>
        <end position="310"/>
    </location>
</feature>
<keyword evidence="2" id="KW-0378">Hydrolase</keyword>
<protein>
    <submittedName>
        <fullName evidence="2">SGNH/GDSL hydrolase family protein</fullName>
    </submittedName>
</protein>
<evidence type="ECO:0000313" key="3">
    <source>
        <dbReference type="Proteomes" id="UP000753908"/>
    </source>
</evidence>